<proteinExistence type="predicted"/>
<name>A0A835VUM8_CHLIN</name>
<evidence type="ECO:0000256" key="7">
    <source>
        <dbReference type="SAM" id="Phobius"/>
    </source>
</evidence>
<dbReference type="GO" id="GO:0055085">
    <property type="term" value="P:transmembrane transport"/>
    <property type="evidence" value="ECO:0007669"/>
    <property type="project" value="InterPro"/>
</dbReference>
<feature type="transmembrane region" description="Helical" evidence="7">
    <location>
        <begin position="6"/>
        <end position="31"/>
    </location>
</feature>
<evidence type="ECO:0000256" key="3">
    <source>
        <dbReference type="ARBA" id="ARBA00022475"/>
    </source>
</evidence>
<feature type="transmembrane region" description="Helical" evidence="7">
    <location>
        <begin position="132"/>
        <end position="150"/>
    </location>
</feature>
<dbReference type="PANTHER" id="PTHR43302">
    <property type="entry name" value="TRANSPORTER ARSB-RELATED"/>
    <property type="match status" value="1"/>
</dbReference>
<dbReference type="GO" id="GO:0005886">
    <property type="term" value="C:plasma membrane"/>
    <property type="evidence" value="ECO:0007669"/>
    <property type="project" value="UniProtKB-SubCell"/>
</dbReference>
<dbReference type="AlphaFoldDB" id="A0A835VUM8"/>
<keyword evidence="5 7" id="KW-1133">Transmembrane helix</keyword>
<keyword evidence="2" id="KW-0813">Transport</keyword>
<feature type="domain" description="Citrate transporter-like" evidence="8">
    <location>
        <begin position="37"/>
        <end position="251"/>
    </location>
</feature>
<keyword evidence="4 7" id="KW-0812">Transmembrane</keyword>
<evidence type="ECO:0000256" key="4">
    <source>
        <dbReference type="ARBA" id="ARBA00022692"/>
    </source>
</evidence>
<evidence type="ECO:0000256" key="6">
    <source>
        <dbReference type="ARBA" id="ARBA00023136"/>
    </source>
</evidence>
<evidence type="ECO:0000313" key="10">
    <source>
        <dbReference type="Proteomes" id="UP000650467"/>
    </source>
</evidence>
<dbReference type="EMBL" id="JAEHOC010000050">
    <property type="protein sequence ID" value="KAG2426104.1"/>
    <property type="molecule type" value="Genomic_DNA"/>
</dbReference>
<evidence type="ECO:0000259" key="8">
    <source>
        <dbReference type="Pfam" id="PF03600"/>
    </source>
</evidence>
<comment type="caution">
    <text evidence="9">The sequence shown here is derived from an EMBL/GenBank/DDBJ whole genome shotgun (WGS) entry which is preliminary data.</text>
</comment>
<keyword evidence="3" id="KW-1003">Cell membrane</keyword>
<dbReference type="OrthoDB" id="548840at2759"/>
<gene>
    <name evidence="9" type="ORF">HXX76_013291</name>
</gene>
<evidence type="ECO:0000256" key="5">
    <source>
        <dbReference type="ARBA" id="ARBA00022989"/>
    </source>
</evidence>
<feature type="transmembrane region" description="Helical" evidence="7">
    <location>
        <begin position="258"/>
        <end position="277"/>
    </location>
</feature>
<dbReference type="Proteomes" id="UP000650467">
    <property type="component" value="Unassembled WGS sequence"/>
</dbReference>
<organism evidence="9 10">
    <name type="scientific">Chlamydomonas incerta</name>
    <dbReference type="NCBI Taxonomy" id="51695"/>
    <lineage>
        <taxon>Eukaryota</taxon>
        <taxon>Viridiplantae</taxon>
        <taxon>Chlorophyta</taxon>
        <taxon>core chlorophytes</taxon>
        <taxon>Chlorophyceae</taxon>
        <taxon>CS clade</taxon>
        <taxon>Chlamydomonadales</taxon>
        <taxon>Chlamydomonadaceae</taxon>
        <taxon>Chlamydomonas</taxon>
    </lineage>
</organism>
<reference evidence="9" key="1">
    <citation type="journal article" date="2020" name="bioRxiv">
        <title>Comparative genomics of Chlamydomonas.</title>
        <authorList>
            <person name="Craig R.J."/>
            <person name="Hasan A.R."/>
            <person name="Ness R.W."/>
            <person name="Keightley P.D."/>
        </authorList>
    </citation>
    <scope>NUCLEOTIDE SEQUENCE</scope>
    <source>
        <strain evidence="9">SAG 7.73</strain>
    </source>
</reference>
<evidence type="ECO:0000256" key="1">
    <source>
        <dbReference type="ARBA" id="ARBA00004651"/>
    </source>
</evidence>
<dbReference type="InterPro" id="IPR004680">
    <property type="entry name" value="Cit_transptr-like_dom"/>
</dbReference>
<feature type="transmembrane region" description="Helical" evidence="7">
    <location>
        <begin position="52"/>
        <end position="74"/>
    </location>
</feature>
<protein>
    <recommendedName>
        <fullName evidence="8">Citrate transporter-like domain-containing protein</fullName>
    </recommendedName>
</protein>
<dbReference type="Pfam" id="PF03600">
    <property type="entry name" value="CitMHS"/>
    <property type="match status" value="1"/>
</dbReference>
<dbReference type="PANTHER" id="PTHR43302:SF5">
    <property type="entry name" value="TRANSPORTER ARSB-RELATED"/>
    <property type="match status" value="1"/>
</dbReference>
<evidence type="ECO:0000256" key="2">
    <source>
        <dbReference type="ARBA" id="ARBA00022448"/>
    </source>
</evidence>
<keyword evidence="6 7" id="KW-0472">Membrane</keyword>
<feature type="transmembrane region" description="Helical" evidence="7">
    <location>
        <begin position="215"/>
        <end position="237"/>
    </location>
</feature>
<keyword evidence="10" id="KW-1185">Reference proteome</keyword>
<feature type="transmembrane region" description="Helical" evidence="7">
    <location>
        <begin position="94"/>
        <end position="120"/>
    </location>
</feature>
<accession>A0A835VUM8</accession>
<evidence type="ECO:0000313" key="9">
    <source>
        <dbReference type="EMBL" id="KAG2426104.1"/>
    </source>
</evidence>
<sequence>MTDVGSFTAVAALVIFCLAIVFTLVLVFRPVAVTLPLPASARRKPLRIAVKYYIAPVVAVLLMLACTCMSIQVGGRVRRDVGRGLAGNDQIKPYGILVLFVSMAYIAGSLDATGVFAWMALKFTVLSGGRGYVLFLFYFLLSSFITTFTSNDVCILTLTPIVCYFAKATGVDPMPFLFAEYAAANTFGALLYTGNPTNIIVAQAYDMTFLGYSKYMSLPTLAAGLVTFLVLLLEFHSSIPKSIPLPAVDASHMVRDRLGAWFGSANMLTCLALLAAAPSLG</sequence>
<comment type="subcellular location">
    <subcellularLocation>
        <location evidence="1">Cell membrane</location>
        <topology evidence="1">Multi-pass membrane protein</topology>
    </subcellularLocation>
</comment>